<dbReference type="EMBL" id="JAHFXF010000986">
    <property type="protein sequence ID" value="KAG9679719.1"/>
    <property type="molecule type" value="Genomic_DNA"/>
</dbReference>
<sequence>MSRPSSARDASTCLRCNLRLVLQRIHHRRYQSTDESPLPTQDFPASTCAPSPEQQQTPQPSRLRVIRTHGSHGKIRGKKGGQRRVESSESLSIASLGQSSEVIVLRDLHEPRPQKKLLESDNQPTHHAESAKPKPPALTGRDIENMSGRRALRPRLAEVFESIDALRPDEGIHVLTEDEFRQNFAALNKGYTMSQLRGYLVQKTAPAKPASSKPNKFRRVLTESNESASTEISTTINELQNLKRTAWHAGTTSMTKRLPMVDFSMSIGRKMNNKDDVIESILRNAWALGIEEEQAGIGEMEFLLSPMQFGLLLTKNSQTLKPLLESSKFYRNSRFQLHQAERVIRIVGPRAEAEAIAHVLSEAYAPARSADINLETFHAVLQGNPSGFTLRDILTPAQLTNIMALTRTYIHYDLDGKRLHIASFVDVAINDAHRLLIALLPSNSQSRVTHLYNSHEPDDCRLEALISTKNLPSHAKHRQLGRWVTASPWVKQSGTEPTLLDHEHSAEKTYKHAPIPDLQSHSPIIEEAVALMKSCQNASKEDAPEIESSIWPQNPGWNLWRARVGLSLHDLQNKDLYPGLGRLSSSLEEPATHPKQIFSFQVPGLIGLLSTGTRKGSWTKTPPERTELTAHLIPSPLEQTGILASSTLPAVQLRFYIKDSSQPLEDDMRMSALLPDGKRIVLRDMRAVMTTEAVQLNLPSHPADLRFEREQSLVSKWPAKDPRIRSFIEAIFESMANDTSLRAPPALQIPVPQMSIGARSESLLDSPQHAPDSVEIPDGSRKVIQGQTVVAKYLFAGFEHNELRRYDLKVLGPGCVATLQSTEAGVTGGRRLELSLRYSGKRLDNGGDDTVVENLAHASVKAINILAKHSVKEPDVHRDMSLIRDTNTKSRRRQLGTTKPASLGKEHDRATYRPTTDESKQDRNNAFSIDDTQNAAEEEAMQAEVANDREPSTMEKVAKQEQGVETDNDQDPRVQEVAAVEGSAPETIAIEKPESQTRTFDADVEHGVTPASEQPPTSSTNTIEQDMSAQKDTQASSESATQEVKAGEPRAPEEEPLSVRLRRMMGGGA</sequence>
<dbReference type="InterPro" id="IPR032741">
    <property type="entry name" value="Sls1_KH-1"/>
</dbReference>
<feature type="region of interest" description="Disordered" evidence="1">
    <location>
        <begin position="29"/>
        <end position="92"/>
    </location>
</feature>
<dbReference type="InterPro" id="IPR048401">
    <property type="entry name" value="SLS1_C"/>
</dbReference>
<feature type="domain" description="SLS1 first KH" evidence="2">
    <location>
        <begin position="298"/>
        <end position="363"/>
    </location>
</feature>
<reference evidence="5" key="1">
    <citation type="journal article" date="2021" name="J Fungi (Basel)">
        <title>Virulence traits and population genomics of the black yeast Aureobasidium melanogenum.</title>
        <authorList>
            <person name="Cernosa A."/>
            <person name="Sun X."/>
            <person name="Gostincar C."/>
            <person name="Fang C."/>
            <person name="Gunde-Cimerman N."/>
            <person name="Song Z."/>
        </authorList>
    </citation>
    <scope>NUCLEOTIDE SEQUENCE</scope>
    <source>
        <strain evidence="5">EXF-9911</strain>
    </source>
</reference>
<proteinExistence type="predicted"/>
<evidence type="ECO:0000259" key="2">
    <source>
        <dbReference type="Pfam" id="PF14611"/>
    </source>
</evidence>
<reference evidence="5" key="2">
    <citation type="submission" date="2021-08" db="EMBL/GenBank/DDBJ databases">
        <authorList>
            <person name="Gostincar C."/>
            <person name="Sun X."/>
            <person name="Song Z."/>
            <person name="Gunde-Cimerman N."/>
        </authorList>
    </citation>
    <scope>NUCLEOTIDE SEQUENCE</scope>
    <source>
        <strain evidence="5">EXF-9911</strain>
    </source>
</reference>
<feature type="domain" description="SLS1 N-terminal" evidence="3">
    <location>
        <begin position="157"/>
        <end position="290"/>
    </location>
</feature>
<feature type="region of interest" description="Disordered" evidence="1">
    <location>
        <begin position="117"/>
        <end position="142"/>
    </location>
</feature>
<feature type="compositionally biased region" description="Basic and acidic residues" evidence="1">
    <location>
        <begin position="989"/>
        <end position="1006"/>
    </location>
</feature>
<dbReference type="Pfam" id="PF20778">
    <property type="entry name" value="SLS1_C"/>
    <property type="match status" value="1"/>
</dbReference>
<dbReference type="Proteomes" id="UP000779574">
    <property type="component" value="Unassembled WGS sequence"/>
</dbReference>
<feature type="compositionally biased region" description="Basic residues" evidence="1">
    <location>
        <begin position="64"/>
        <end position="82"/>
    </location>
</feature>
<accession>A0A9P8E4J5</accession>
<organism evidence="5 6">
    <name type="scientific">Aureobasidium melanogenum</name>
    <name type="common">Aureobasidium pullulans var. melanogenum</name>
    <dbReference type="NCBI Taxonomy" id="46634"/>
    <lineage>
        <taxon>Eukaryota</taxon>
        <taxon>Fungi</taxon>
        <taxon>Dikarya</taxon>
        <taxon>Ascomycota</taxon>
        <taxon>Pezizomycotina</taxon>
        <taxon>Dothideomycetes</taxon>
        <taxon>Dothideomycetidae</taxon>
        <taxon>Dothideales</taxon>
        <taxon>Saccotheciaceae</taxon>
        <taxon>Aureobasidium</taxon>
    </lineage>
</organism>
<feature type="compositionally biased region" description="Low complexity" evidence="1">
    <location>
        <begin position="50"/>
        <end position="61"/>
    </location>
</feature>
<dbReference type="Pfam" id="PF14611">
    <property type="entry name" value="KH_SLS1_1"/>
    <property type="match status" value="1"/>
</dbReference>
<feature type="non-terminal residue" evidence="5">
    <location>
        <position position="1069"/>
    </location>
</feature>
<evidence type="ECO:0000313" key="6">
    <source>
        <dbReference type="Proteomes" id="UP000779574"/>
    </source>
</evidence>
<evidence type="ECO:0000256" key="1">
    <source>
        <dbReference type="SAM" id="MobiDB-lite"/>
    </source>
</evidence>
<dbReference type="PANTHER" id="PTHR37919:SF2">
    <property type="entry name" value="EXPERA DOMAIN-CONTAINING PROTEIN"/>
    <property type="match status" value="1"/>
</dbReference>
<dbReference type="AlphaFoldDB" id="A0A9P8E4J5"/>
<gene>
    <name evidence="5" type="ORF">KCU76_g15274</name>
</gene>
<feature type="compositionally biased region" description="Basic and acidic residues" evidence="1">
    <location>
        <begin position="946"/>
        <end position="959"/>
    </location>
</feature>
<dbReference type="OrthoDB" id="5392646at2759"/>
<dbReference type="GO" id="GO:0005743">
    <property type="term" value="C:mitochondrial inner membrane"/>
    <property type="evidence" value="ECO:0007669"/>
    <property type="project" value="InterPro"/>
</dbReference>
<feature type="compositionally biased region" description="Basic and acidic residues" evidence="1">
    <location>
        <begin position="117"/>
        <end position="132"/>
    </location>
</feature>
<dbReference type="InterPro" id="IPR048400">
    <property type="entry name" value="SLS1_N"/>
</dbReference>
<feature type="compositionally biased region" description="Basic and acidic residues" evidence="1">
    <location>
        <begin position="904"/>
        <end position="923"/>
    </location>
</feature>
<feature type="region of interest" description="Disordered" evidence="1">
    <location>
        <begin position="882"/>
        <end position="926"/>
    </location>
</feature>
<name>A0A9P8E4J5_AURME</name>
<evidence type="ECO:0000259" key="3">
    <source>
        <dbReference type="Pfam" id="PF20776"/>
    </source>
</evidence>
<comment type="caution">
    <text evidence="5">The sequence shown here is derived from an EMBL/GenBank/DDBJ whole genome shotgun (WGS) entry which is preliminary data.</text>
</comment>
<feature type="domain" description="SLS1 C-terminal" evidence="4">
    <location>
        <begin position="470"/>
        <end position="848"/>
    </location>
</feature>
<protein>
    <submittedName>
        <fullName evidence="5">Uncharacterized protein</fullName>
    </submittedName>
</protein>
<feature type="compositionally biased region" description="Polar residues" evidence="1">
    <location>
        <begin position="1011"/>
        <end position="1042"/>
    </location>
</feature>
<evidence type="ECO:0000313" key="5">
    <source>
        <dbReference type="EMBL" id="KAG9679719.1"/>
    </source>
</evidence>
<dbReference type="Pfam" id="PF20776">
    <property type="entry name" value="SLS1_N"/>
    <property type="match status" value="1"/>
</dbReference>
<evidence type="ECO:0000259" key="4">
    <source>
        <dbReference type="Pfam" id="PF20778"/>
    </source>
</evidence>
<dbReference type="PANTHER" id="PTHR37919">
    <property type="entry name" value="PROTEIN CBG05606"/>
    <property type="match status" value="1"/>
</dbReference>
<feature type="region of interest" description="Disordered" evidence="1">
    <location>
        <begin position="938"/>
        <end position="1069"/>
    </location>
</feature>